<keyword evidence="1" id="KW-0732">Signal</keyword>
<evidence type="ECO:0000259" key="4">
    <source>
        <dbReference type="Pfam" id="PF11611"/>
    </source>
</evidence>
<dbReference type="InterPro" id="IPR029051">
    <property type="entry name" value="DUF4352"/>
</dbReference>
<dbReference type="EMBL" id="WHOA01000219">
    <property type="protein sequence ID" value="NOU75598.1"/>
    <property type="molecule type" value="Genomic_DNA"/>
</dbReference>
<reference evidence="5 6" key="1">
    <citation type="submission" date="2019-10" db="EMBL/GenBank/DDBJ databases">
        <title>Description of Paenibacillus terrestris sp. nov.</title>
        <authorList>
            <person name="Carlier A."/>
            <person name="Qi S."/>
        </authorList>
    </citation>
    <scope>NUCLEOTIDE SEQUENCE [LARGE SCALE GENOMIC DNA]</scope>
    <source>
        <strain evidence="5 6">LMG 31458</strain>
    </source>
</reference>
<dbReference type="InterPro" id="IPR029050">
    <property type="entry name" value="Immunoprotect_excell_Ig-like"/>
</dbReference>
<gene>
    <name evidence="5" type="ORF">GC098_30210</name>
</gene>
<evidence type="ECO:0000313" key="5">
    <source>
        <dbReference type="EMBL" id="NOU75598.1"/>
    </source>
</evidence>
<dbReference type="Proteomes" id="UP000616779">
    <property type="component" value="Unassembled WGS sequence"/>
</dbReference>
<feature type="compositionally biased region" description="Basic and acidic residues" evidence="2">
    <location>
        <begin position="51"/>
        <end position="66"/>
    </location>
</feature>
<keyword evidence="3" id="KW-1133">Transmembrane helix</keyword>
<proteinExistence type="predicted"/>
<keyword evidence="3" id="KW-0812">Transmembrane</keyword>
<keyword evidence="3" id="KW-0472">Membrane</keyword>
<feature type="region of interest" description="Disordered" evidence="2">
    <location>
        <begin position="43"/>
        <end position="82"/>
    </location>
</feature>
<feature type="domain" description="DUF4352" evidence="4">
    <location>
        <begin position="86"/>
        <end position="202"/>
    </location>
</feature>
<evidence type="ECO:0000256" key="1">
    <source>
        <dbReference type="ARBA" id="ARBA00022729"/>
    </source>
</evidence>
<dbReference type="Pfam" id="PF11611">
    <property type="entry name" value="DUF4352"/>
    <property type="match status" value="1"/>
</dbReference>
<organism evidence="5 6">
    <name type="scientific">Paenibacillus phytorum</name>
    <dbReference type="NCBI Taxonomy" id="2654977"/>
    <lineage>
        <taxon>Bacteria</taxon>
        <taxon>Bacillati</taxon>
        <taxon>Bacillota</taxon>
        <taxon>Bacilli</taxon>
        <taxon>Bacillales</taxon>
        <taxon>Paenibacillaceae</taxon>
        <taxon>Paenibacillus</taxon>
    </lineage>
</organism>
<evidence type="ECO:0000313" key="6">
    <source>
        <dbReference type="Proteomes" id="UP000616779"/>
    </source>
</evidence>
<evidence type="ECO:0000256" key="2">
    <source>
        <dbReference type="SAM" id="MobiDB-lite"/>
    </source>
</evidence>
<dbReference type="Gene3D" id="2.60.40.1240">
    <property type="match status" value="1"/>
</dbReference>
<evidence type="ECO:0000256" key="3">
    <source>
        <dbReference type="SAM" id="Phobius"/>
    </source>
</evidence>
<comment type="caution">
    <text evidence="5">The sequence shown here is derived from an EMBL/GenBank/DDBJ whole genome shotgun (WGS) entry which is preliminary data.</text>
</comment>
<feature type="transmembrane region" description="Helical" evidence="3">
    <location>
        <begin position="12"/>
        <end position="32"/>
    </location>
</feature>
<sequence length="208" mass="22235">MIFVSWKGLKGAGKTFGIIWAVIGALIVIGNLNKDDSISTKTASAPVVADQKNEVKAETKKEEPKASPKATPAPTPVELSKEGVSSDVKITVISTETKAEIGDNQILKAKAQGVFKVIELTVANNQKDAIILDSNSFKLIDDQNREFSSSTEAEHVAFGPDKTILLKKLNPGLSITGLLAFDVPKDAKGFYLQAQGGMLGKKIKLKVE</sequence>
<accession>A0ABX1Y3Z7</accession>
<name>A0ABX1Y3Z7_9BACL</name>
<keyword evidence="6" id="KW-1185">Reference proteome</keyword>
<protein>
    <submittedName>
        <fullName evidence="5">DUF4352 domain-containing protein</fullName>
    </submittedName>
</protein>